<keyword evidence="4" id="KW-1185">Reference proteome</keyword>
<evidence type="ECO:0000256" key="2">
    <source>
        <dbReference type="SAM" id="SignalP"/>
    </source>
</evidence>
<reference evidence="3" key="1">
    <citation type="submission" date="2023-01" db="EMBL/GenBank/DDBJ databases">
        <title>Draft genome sequence of Nocardiopsis sp. LSu2-4 isolated from halophytes.</title>
        <authorList>
            <person name="Duangmal K."/>
            <person name="Chantavorakit T."/>
        </authorList>
    </citation>
    <scope>NUCLEOTIDE SEQUENCE</scope>
    <source>
        <strain evidence="3">LSu2-4</strain>
    </source>
</reference>
<feature type="signal peptide" evidence="2">
    <location>
        <begin position="1"/>
        <end position="25"/>
    </location>
</feature>
<proteinExistence type="predicted"/>
<keyword evidence="2" id="KW-0732">Signal</keyword>
<evidence type="ECO:0000256" key="1">
    <source>
        <dbReference type="SAM" id="MobiDB-lite"/>
    </source>
</evidence>
<organism evidence="3 4">
    <name type="scientific">Nocardiopsis suaedae</name>
    <dbReference type="NCBI Taxonomy" id="3018444"/>
    <lineage>
        <taxon>Bacteria</taxon>
        <taxon>Bacillati</taxon>
        <taxon>Actinomycetota</taxon>
        <taxon>Actinomycetes</taxon>
        <taxon>Streptosporangiales</taxon>
        <taxon>Nocardiopsidaceae</taxon>
        <taxon>Nocardiopsis</taxon>
    </lineage>
</organism>
<comment type="caution">
    <text evidence="3">The sequence shown here is derived from an EMBL/GenBank/DDBJ whole genome shotgun (WGS) entry which is preliminary data.</text>
</comment>
<dbReference type="Proteomes" id="UP001165685">
    <property type="component" value="Unassembled WGS sequence"/>
</dbReference>
<dbReference type="EMBL" id="JAQFWP010000116">
    <property type="protein sequence ID" value="MDA2808920.1"/>
    <property type="molecule type" value="Genomic_DNA"/>
</dbReference>
<feature type="chain" id="PRO_5047216110" description="Lipoprotein" evidence="2">
    <location>
        <begin position="26"/>
        <end position="166"/>
    </location>
</feature>
<evidence type="ECO:0000313" key="4">
    <source>
        <dbReference type="Proteomes" id="UP001165685"/>
    </source>
</evidence>
<sequence length="166" mass="16905">MKPARTIAAAAAVAAAAGCTAGGGAAPSPGSGPSGEAAPSPGGGGGTASAPAAEVYVFNTHGDESGYADQEPEDLTASEFTAFNDLEWTAWGAEGAQGEGDLSGTWCLPECQDDPYRVPVELTAPETVDGELYFTRYQVGESDELPDEQRKAMEEADGGMLMRPEG</sequence>
<dbReference type="RefSeq" id="WP_270681505.1">
    <property type="nucleotide sequence ID" value="NZ_JAQFWP010000116.1"/>
</dbReference>
<accession>A0ABT4TW59</accession>
<feature type="compositionally biased region" description="Low complexity" evidence="1">
    <location>
        <begin position="26"/>
        <end position="40"/>
    </location>
</feature>
<gene>
    <name evidence="3" type="ORF">O4U47_30725</name>
</gene>
<evidence type="ECO:0000313" key="3">
    <source>
        <dbReference type="EMBL" id="MDA2808920.1"/>
    </source>
</evidence>
<protein>
    <recommendedName>
        <fullName evidence="5">Lipoprotein</fullName>
    </recommendedName>
</protein>
<evidence type="ECO:0008006" key="5">
    <source>
        <dbReference type="Google" id="ProtNLM"/>
    </source>
</evidence>
<dbReference type="PROSITE" id="PS51257">
    <property type="entry name" value="PROKAR_LIPOPROTEIN"/>
    <property type="match status" value="1"/>
</dbReference>
<feature type="region of interest" description="Disordered" evidence="1">
    <location>
        <begin position="141"/>
        <end position="166"/>
    </location>
</feature>
<name>A0ABT4TW59_9ACTN</name>
<feature type="region of interest" description="Disordered" evidence="1">
    <location>
        <begin position="19"/>
        <end position="51"/>
    </location>
</feature>